<evidence type="ECO:0008006" key="4">
    <source>
        <dbReference type="Google" id="ProtNLM"/>
    </source>
</evidence>
<gene>
    <name evidence="2" type="ORF">NXT3_PA00082</name>
</gene>
<feature type="compositionally biased region" description="Gly residues" evidence="1">
    <location>
        <begin position="48"/>
        <end position="63"/>
    </location>
</feature>
<name>A0A2L0HAC7_RHIFR</name>
<organism evidence="2 3">
    <name type="scientific">Rhizobium fredii</name>
    <name type="common">Sinorhizobium fredii</name>
    <dbReference type="NCBI Taxonomy" id="380"/>
    <lineage>
        <taxon>Bacteria</taxon>
        <taxon>Pseudomonadati</taxon>
        <taxon>Pseudomonadota</taxon>
        <taxon>Alphaproteobacteria</taxon>
        <taxon>Hyphomicrobiales</taxon>
        <taxon>Rhizobiaceae</taxon>
        <taxon>Sinorhizobium/Ensifer group</taxon>
        <taxon>Sinorhizobium</taxon>
    </lineage>
</organism>
<feature type="compositionally biased region" description="Basic and acidic residues" evidence="1">
    <location>
        <begin position="916"/>
        <end position="938"/>
    </location>
</feature>
<feature type="compositionally biased region" description="Basic and acidic residues" evidence="1">
    <location>
        <begin position="430"/>
        <end position="440"/>
    </location>
</feature>
<reference evidence="2 3" key="1">
    <citation type="submission" date="2017-10" db="EMBL/GenBank/DDBJ databases">
        <title>Analysis of the genome sequences of Rhizobium populations associated to common bean (phaseolus vulgaris).</title>
        <authorList>
            <person name="Bustos P."/>
            <person name="Santamaria R.I."/>
            <person name="Miranda-Sanchez F."/>
            <person name="Perez-Carrascal O."/>
            <person name="Juarez S."/>
            <person name="Lozano L."/>
            <person name="Martinez-Flores I."/>
            <person name="Vinuesa P."/>
            <person name="Martinez-Romero E."/>
            <person name="Cevallos M.A."/>
            <person name="Romero D."/>
            <person name="Davila G."/>
            <person name="Gonzalez V."/>
        </authorList>
    </citation>
    <scope>NUCLEOTIDE SEQUENCE [LARGE SCALE GENOMIC DNA]</scope>
    <source>
        <strain evidence="2 3">NXT3</strain>
        <plasmid evidence="3">Plasmid psfrenxt3a</plasmid>
    </source>
</reference>
<keyword evidence="2" id="KW-0614">Plasmid</keyword>
<feature type="compositionally biased region" description="Basic and acidic residues" evidence="1">
    <location>
        <begin position="861"/>
        <end position="877"/>
    </location>
</feature>
<protein>
    <recommendedName>
        <fullName evidence="4">Conjugal transfer protein TraA</fullName>
    </recommendedName>
</protein>
<feature type="region of interest" description="Disordered" evidence="1">
    <location>
        <begin position="861"/>
        <end position="938"/>
    </location>
</feature>
<geneLocation type="plasmid" evidence="3">
    <name>psfrenxt3a</name>
</geneLocation>
<dbReference type="Proteomes" id="UP000239340">
    <property type="component" value="Plasmid pSfreNXT3a"/>
</dbReference>
<evidence type="ECO:0000313" key="3">
    <source>
        <dbReference type="Proteomes" id="UP000239340"/>
    </source>
</evidence>
<accession>A0A2L0HAC7</accession>
<feature type="compositionally biased region" description="Basic and acidic residues" evidence="1">
    <location>
        <begin position="888"/>
        <end position="907"/>
    </location>
</feature>
<evidence type="ECO:0000256" key="1">
    <source>
        <dbReference type="SAM" id="MobiDB-lite"/>
    </source>
</evidence>
<dbReference type="RefSeq" id="WP_104840109.1">
    <property type="nucleotide sequence ID" value="NZ_CP024308.1"/>
</dbReference>
<feature type="region of interest" description="Disordered" evidence="1">
    <location>
        <begin position="426"/>
        <end position="456"/>
    </location>
</feature>
<evidence type="ECO:0000313" key="2">
    <source>
        <dbReference type="EMBL" id="AUX78377.1"/>
    </source>
</evidence>
<dbReference type="EMBL" id="CP024308">
    <property type="protein sequence ID" value="AUX78377.1"/>
    <property type="molecule type" value="Genomic_DNA"/>
</dbReference>
<proteinExistence type="predicted"/>
<feature type="region of interest" description="Disordered" evidence="1">
    <location>
        <begin position="47"/>
        <end position="82"/>
    </location>
</feature>
<dbReference type="AlphaFoldDB" id="A0A2L0HAC7"/>
<sequence length="938" mass="103498">MEIFFGAFTSEWEQRRAALLHEMSSGGRGASAEEEMRKRLKQLAQLGAAGGGGGSSGAPGGRGSASTGRVAPRAQVTSATTVARPMEARLAAVAKGSQPAVVKMASYGGGARVGAMLNYVSRGGELKVENESGRILEGREELARIRGDWDLFQNRSESRDIGSFSLEIAASGLASDEALHEQVRSTLASGFGDRRYAYAIAKNDGGAVTVQGLVVLRSGQGERLTGDSKAAGIIQGRYDASAAAGEAAAKFSFHGYGNGVEFGASRLRGLVDRHDDVRDDRGQSIANEKVAGDLVQKEWRGELHSRKSRDVMHVIMSARAGTDVAAFEGAVRDFLAHQFAGHRYVFAMHDPASDPKEAGEGGKRPHVHAHAIVAMKSDSGDRIETTPAVFREWRSVMAEKAREHGIEMEMTDRREFASPPAFTRTQVRPVSREGRTEHVGTSEAAQARYDAKRSGRRTVAKSDRSRKYIIKVQESWQRVALAGGDRQVVAYAAQHRKYLESGLSTAQSETSGTVIRADFGSNFRINLATLQEMVLEGQELREMSRAEFETYEKKVETALFKLARSVSADDRADFDEIAGLARDFVNQKRELVDLYEQRKEALAAQGGESLRSEPRDPANDEWDAAVARHGEAIVEAGNEATIEIERYREGLDRIEAGEFSADRKDGMQAGLQQAMEGAAQLAVEGNSYLRDVAKQDQDLRQAIDRAEKQTEVDRRDDGRADVIKAVQTVIADRIDRLNERLSDIAVDSYATQNEVSAERQFLVDMNGQLDKLGPGDVLDLSRTETDYGYDEEEAASARESGVDYVPSIERDRQEHESHIDSVAPQLERLRAHGVSVDTTFKIVDPAPRDYDAEWAEMYRDLDPESEPGRNDTREAHELASTVDATNRLQDRLNRDKEAAQRSGETTRTDPAQQHIPRLEELEREQREQKERDRDDRDR</sequence>